<dbReference type="InterPro" id="IPR039718">
    <property type="entry name" value="Rrm1"/>
</dbReference>
<dbReference type="Pfam" id="PF02867">
    <property type="entry name" value="Ribonuc_red_lgC"/>
    <property type="match status" value="1"/>
</dbReference>
<dbReference type="InterPro" id="IPR000788">
    <property type="entry name" value="RNR_lg_C"/>
</dbReference>
<evidence type="ECO:0000313" key="4">
    <source>
        <dbReference type="EMBL" id="ATZ81504.1"/>
    </source>
</evidence>
<feature type="region of interest" description="Disordered" evidence="2">
    <location>
        <begin position="830"/>
        <end position="884"/>
    </location>
</feature>
<organism evidence="4">
    <name type="scientific">Drosophila innubila nudivirus</name>
    <dbReference type="NCBI Taxonomy" id="2057187"/>
    <lineage>
        <taxon>Viruses</taxon>
        <taxon>Viruses incertae sedis</taxon>
        <taxon>Naldaviricetes</taxon>
        <taxon>Lefavirales</taxon>
        <taxon>Nudiviridae</taxon>
        <taxon>Alphanudivirus</taxon>
        <taxon>Alphanudivirus droinnubilae</taxon>
    </lineage>
</organism>
<dbReference type="OrthoDB" id="2980at10239"/>
<dbReference type="SUPFAM" id="SSF48168">
    <property type="entry name" value="R1 subunit of ribonucleotide reductase, N-terminal domain"/>
    <property type="match status" value="1"/>
</dbReference>
<feature type="domain" description="Ribonucleotide reductase large subunit C-terminal" evidence="3">
    <location>
        <begin position="318"/>
        <end position="806"/>
    </location>
</feature>
<dbReference type="Proteomes" id="UP000290195">
    <property type="component" value="Segment"/>
</dbReference>
<reference evidence="4" key="1">
    <citation type="journal article" date="2018" name="Infect. Genet. Evol.">
        <title>The dynamic evolution of Drosophila innubila Nudivirus.</title>
        <authorList>
            <person name="Hill T."/>
            <person name="Unckless R.L."/>
        </authorList>
    </citation>
    <scope>NUCLEOTIDE SEQUENCE [LARGE SCALE GENOMIC DNA]</scope>
    <source>
        <strain evidence="4">DiNV_CH01M</strain>
    </source>
</reference>
<dbReference type="EMBL" id="MF966379">
    <property type="protein sequence ID" value="ATZ81504.1"/>
    <property type="molecule type" value="Genomic_DNA"/>
</dbReference>
<name>A0A2H4UX67_9VIRU</name>
<dbReference type="GO" id="GO:0009263">
    <property type="term" value="P:deoxyribonucleotide biosynthetic process"/>
    <property type="evidence" value="ECO:0007669"/>
    <property type="project" value="TreeGrafter"/>
</dbReference>
<evidence type="ECO:0000256" key="2">
    <source>
        <dbReference type="SAM" id="MobiDB-lite"/>
    </source>
</evidence>
<evidence type="ECO:0000313" key="5">
    <source>
        <dbReference type="Proteomes" id="UP000290195"/>
    </source>
</evidence>
<dbReference type="GO" id="GO:0004748">
    <property type="term" value="F:ribonucleoside-diphosphate reductase activity, thioredoxin disulfide as acceptor"/>
    <property type="evidence" value="ECO:0007669"/>
    <property type="project" value="TreeGrafter"/>
</dbReference>
<feature type="compositionally biased region" description="Polar residues" evidence="2">
    <location>
        <begin position="835"/>
        <end position="847"/>
    </location>
</feature>
<sequence>MDRKNIETNALGALINELSTIHTYRYICNNSNYADVFEITHADEEQSNEKNTCNNDVEIYNNYDTTVDNDDNNNKNGNDNDNQKNDINDNVNSKLNDTNNNIILNTNYDDVDIGLCTYYNVNEPSMKTPYQLKLKFAQIYNSCGDKNCNIVDIAYNLDFIQEIDVYDGKSMEKRQLLEHTIQMLYSDVVDIYEYRKVCDEIDPDSFKKWFPNYPLELLHWLDDDRDFIYNSHGLRLLKNRYLRKNEPIQYCMLRIARLFVNCNDITNISTSEYHYWILYYHLISCGFMQVSSILADSENADETIIRGEACRLVVATKDYGREFIKQMESICTMISLGVGVGLDVSTVPLNGYKKNGHIHGGFFAVTKKLDSCNYLSIYERKPKIALYLSIHNDSIYEAFDLRHPAKEHVENVFFGVMINDYFMKCLRKKQPWYLFPGNVTLNGQNLSDFKNEEYEIMYKRFVAAKLYTKMTTAQELMDRLLTSLCESGSPYVIWDDIVNRYSNHSHLGKIKTLNLCAEITNYSSPKESSSCTLLSMNCAMFKDFPLISEAIYSYLQKVDTVFDKHISSYDNTEECKFTYMLGYMGTRALNDFMGKDRKNREIGINPMGVYDMAIINDKNPIDIVGEISEAMYLGCIRASCEYFQQYNVKCNRFDGSHFNDGVPQWMLRDTTTHIEWPEYVYKMMRSGMANSMLTSQAPTATTSMLCGVTESVMIPLNIITSKESENGRNALISYGIMHFILNRCDETFILDDDIDTQIAMYAKSAPFIDQSQSTMFSIELNKNTKQTLFDLLKKTYFAELKTAIYYIMPKSLNPTLSIIRSTTKMHQKHYKQKSNDTNIVENKNANITDDDDDDDDTLDSDIKTQFKTDKSNPFKRDDCESCAL</sequence>
<dbReference type="InterPro" id="IPR008926">
    <property type="entry name" value="RNR_R1-su_N"/>
</dbReference>
<proteinExistence type="inferred from homology"/>
<dbReference type="PANTHER" id="PTHR11573">
    <property type="entry name" value="RIBONUCLEOSIDE-DIPHOSPHATE REDUCTASE LARGE CHAIN"/>
    <property type="match status" value="1"/>
</dbReference>
<evidence type="ECO:0000256" key="1">
    <source>
        <dbReference type="ARBA" id="ARBA00010406"/>
    </source>
</evidence>
<dbReference type="GO" id="GO:0005524">
    <property type="term" value="F:ATP binding"/>
    <property type="evidence" value="ECO:0007669"/>
    <property type="project" value="TreeGrafter"/>
</dbReference>
<dbReference type="PRINTS" id="PR01183">
    <property type="entry name" value="RIBORDTASEM1"/>
</dbReference>
<evidence type="ECO:0000259" key="3">
    <source>
        <dbReference type="Pfam" id="PF02867"/>
    </source>
</evidence>
<comment type="similarity">
    <text evidence="1">Belongs to the ribonucleoside diphosphate reductase large chain family.</text>
</comment>
<feature type="compositionally biased region" description="Basic and acidic residues" evidence="2">
    <location>
        <begin position="860"/>
        <end position="884"/>
    </location>
</feature>
<gene>
    <name evidence="4" type="ORF">DiNV_CH01M_ORF22</name>
</gene>
<accession>A0A2H4UX67</accession>
<dbReference type="SUPFAM" id="SSF51998">
    <property type="entry name" value="PFL-like glycyl radical enzymes"/>
    <property type="match status" value="1"/>
</dbReference>
<dbReference type="Gene3D" id="3.20.70.20">
    <property type="match status" value="1"/>
</dbReference>
<keyword evidence="5" id="KW-1185">Reference proteome</keyword>
<protein>
    <submittedName>
        <fullName evidence="4">RR1</fullName>
    </submittedName>
</protein>
<dbReference type="PANTHER" id="PTHR11573:SF6">
    <property type="entry name" value="RIBONUCLEOSIDE-DIPHOSPHATE REDUCTASE LARGE SUBUNIT"/>
    <property type="match status" value="1"/>
</dbReference>
<feature type="compositionally biased region" description="Acidic residues" evidence="2">
    <location>
        <begin position="848"/>
        <end position="859"/>
    </location>
</feature>
<feature type="region of interest" description="Disordered" evidence="2">
    <location>
        <begin position="63"/>
        <end position="89"/>
    </location>
</feature>
<dbReference type="UniPathway" id="UPA00326"/>